<evidence type="ECO:0000313" key="3">
    <source>
        <dbReference type="EMBL" id="GGG40590.1"/>
    </source>
</evidence>
<dbReference type="InterPro" id="IPR006860">
    <property type="entry name" value="FecR"/>
</dbReference>
<dbReference type="RefSeq" id="WP_188557293.1">
    <property type="nucleotide sequence ID" value="NZ_BMGS01000003.1"/>
</dbReference>
<dbReference type="InterPro" id="IPR032508">
    <property type="entry name" value="FecR_C"/>
</dbReference>
<accession>A0ABQ1WSM5</accession>
<dbReference type="InterPro" id="IPR012373">
    <property type="entry name" value="Ferrdict_sens_TM"/>
</dbReference>
<protein>
    <recommendedName>
        <fullName evidence="5">FecR protein domain-containing protein</fullName>
    </recommendedName>
</protein>
<sequence length="360" mass="39677">MELSALHELIGKELAGELSAAEGEVLHAWLAQATAEERLVYEETKRYWHTPAPTTVTAADTATALQHLLTRIHDAEAEPRVVAFRPVAPAPWWRTRVAATLAALAVAGGAAFWAFQRPTSEAIIPLSFEEKTTTRGASAKVLLADGTAVWLNADSHLWFPKSFRGVQREVYLEGEAFFEVTPNKRQPFVIHLGAEQVRVLGTSFNVKAYQEDETMETAVVTGRVAFIRSGAEDATSADTLYVTPDQRAVYSKSTAALRRETINSQDYATWSRGGFVFQSTSLTEVARTLERHYNVKVQLANERLRHCRLTGRFRDQTLREVVSVLSLTGSFGFELTNDQLLITGPGCEPTSTVPTVGPSL</sequence>
<evidence type="ECO:0000313" key="4">
    <source>
        <dbReference type="Proteomes" id="UP000601361"/>
    </source>
</evidence>
<proteinExistence type="predicted"/>
<dbReference type="PIRSF" id="PIRSF018266">
    <property type="entry name" value="FecR"/>
    <property type="match status" value="1"/>
</dbReference>
<dbReference type="PANTHER" id="PTHR30273:SF2">
    <property type="entry name" value="PROTEIN FECR"/>
    <property type="match status" value="1"/>
</dbReference>
<dbReference type="Pfam" id="PF16344">
    <property type="entry name" value="FecR_C"/>
    <property type="match status" value="1"/>
</dbReference>
<dbReference type="Proteomes" id="UP000601361">
    <property type="component" value="Unassembled WGS sequence"/>
</dbReference>
<dbReference type="Gene3D" id="3.55.50.30">
    <property type="match status" value="1"/>
</dbReference>
<dbReference type="Pfam" id="PF04773">
    <property type="entry name" value="FecR"/>
    <property type="match status" value="1"/>
</dbReference>
<dbReference type="Gene3D" id="2.60.120.1440">
    <property type="match status" value="1"/>
</dbReference>
<comment type="caution">
    <text evidence="3">The sequence shown here is derived from an EMBL/GenBank/DDBJ whole genome shotgun (WGS) entry which is preliminary data.</text>
</comment>
<dbReference type="PANTHER" id="PTHR30273">
    <property type="entry name" value="PERIPLASMIC SIGNAL SENSOR AND SIGMA FACTOR ACTIVATOR FECR-RELATED"/>
    <property type="match status" value="1"/>
</dbReference>
<evidence type="ECO:0008006" key="5">
    <source>
        <dbReference type="Google" id="ProtNLM"/>
    </source>
</evidence>
<dbReference type="EMBL" id="BMGS01000003">
    <property type="protein sequence ID" value="GGG40590.1"/>
    <property type="molecule type" value="Genomic_DNA"/>
</dbReference>
<reference evidence="4" key="1">
    <citation type="journal article" date="2019" name="Int. J. Syst. Evol. Microbiol.">
        <title>The Global Catalogue of Microorganisms (GCM) 10K type strain sequencing project: providing services to taxonomists for standard genome sequencing and annotation.</title>
        <authorList>
            <consortium name="The Broad Institute Genomics Platform"/>
            <consortium name="The Broad Institute Genome Sequencing Center for Infectious Disease"/>
            <person name="Wu L."/>
            <person name="Ma J."/>
        </authorList>
    </citation>
    <scope>NUCLEOTIDE SEQUENCE [LARGE SCALE GENOMIC DNA]</scope>
    <source>
        <strain evidence="4">CGMCC 1.12990</strain>
    </source>
</reference>
<evidence type="ECO:0000259" key="2">
    <source>
        <dbReference type="Pfam" id="PF16344"/>
    </source>
</evidence>
<organism evidence="3 4">
    <name type="scientific">Hymenobacter glacieicola</name>
    <dbReference type="NCBI Taxonomy" id="1562124"/>
    <lineage>
        <taxon>Bacteria</taxon>
        <taxon>Pseudomonadati</taxon>
        <taxon>Bacteroidota</taxon>
        <taxon>Cytophagia</taxon>
        <taxon>Cytophagales</taxon>
        <taxon>Hymenobacteraceae</taxon>
        <taxon>Hymenobacter</taxon>
    </lineage>
</organism>
<name>A0ABQ1WSM5_9BACT</name>
<feature type="domain" description="Protein FecR C-terminal" evidence="2">
    <location>
        <begin position="275"/>
        <end position="342"/>
    </location>
</feature>
<evidence type="ECO:0000259" key="1">
    <source>
        <dbReference type="Pfam" id="PF04773"/>
    </source>
</evidence>
<keyword evidence="4" id="KW-1185">Reference proteome</keyword>
<gene>
    <name evidence="3" type="ORF">GCM10011378_16040</name>
</gene>
<feature type="domain" description="FecR protein" evidence="1">
    <location>
        <begin position="132"/>
        <end position="224"/>
    </location>
</feature>